<dbReference type="SUPFAM" id="SSF144122">
    <property type="entry name" value="Tim10-like"/>
    <property type="match status" value="1"/>
</dbReference>
<keyword evidence="2" id="KW-1185">Reference proteome</keyword>
<dbReference type="InterPro" id="IPR035427">
    <property type="entry name" value="Tim10-like_dom_sf"/>
</dbReference>
<dbReference type="EMBL" id="GG662666">
    <property type="protein sequence ID" value="EAR97387.1"/>
    <property type="molecule type" value="Genomic_DNA"/>
</dbReference>
<dbReference type="HOGENOM" id="CLU_2297326_0_0_1"/>
<dbReference type="OMA" id="ENYYMSC"/>
<dbReference type="AlphaFoldDB" id="I7MEQ8"/>
<evidence type="ECO:0000313" key="1">
    <source>
        <dbReference type="EMBL" id="EAR97387.1"/>
    </source>
</evidence>
<dbReference type="KEGG" id="tet:TTHERM_00339680"/>
<gene>
    <name evidence="1" type="ORF">TTHERM_00339680</name>
</gene>
<dbReference type="GeneID" id="7824367"/>
<dbReference type="OrthoDB" id="7813104at2759"/>
<proteinExistence type="predicted"/>
<evidence type="ECO:0000313" key="2">
    <source>
        <dbReference type="Proteomes" id="UP000009168"/>
    </source>
</evidence>
<protein>
    <submittedName>
        <fullName evidence="1">Tim10/DDP family zinc finger protein</fullName>
    </submittedName>
</protein>
<accession>I7MEQ8</accession>
<dbReference type="InParanoid" id="I7MEQ8"/>
<sequence length="101" mass="11549">MSKKSSSTIELDETITKNLQNNKISYKEYINTSIQVKYMVPCTAKCFVDYQTPLSGVEKACLAKCIDRVADYYAISQSELNPNNKQNQKHMFQAFNLPVKD</sequence>
<name>I7MEQ8_TETTS</name>
<dbReference type="eggNOG" id="ENOG502SZIZ">
    <property type="taxonomic scope" value="Eukaryota"/>
</dbReference>
<dbReference type="RefSeq" id="XP_001017632.1">
    <property type="nucleotide sequence ID" value="XM_001017632.1"/>
</dbReference>
<reference evidence="2" key="1">
    <citation type="journal article" date="2006" name="PLoS Biol.">
        <title>Macronuclear genome sequence of the ciliate Tetrahymena thermophila, a model eukaryote.</title>
        <authorList>
            <person name="Eisen J.A."/>
            <person name="Coyne R.S."/>
            <person name="Wu M."/>
            <person name="Wu D."/>
            <person name="Thiagarajan M."/>
            <person name="Wortman J.R."/>
            <person name="Badger J.H."/>
            <person name="Ren Q."/>
            <person name="Amedeo P."/>
            <person name="Jones K.M."/>
            <person name="Tallon L.J."/>
            <person name="Delcher A.L."/>
            <person name="Salzberg S.L."/>
            <person name="Silva J.C."/>
            <person name="Haas B.J."/>
            <person name="Majoros W.H."/>
            <person name="Farzad M."/>
            <person name="Carlton J.M."/>
            <person name="Smith R.K. Jr."/>
            <person name="Garg J."/>
            <person name="Pearlman R.E."/>
            <person name="Karrer K.M."/>
            <person name="Sun L."/>
            <person name="Manning G."/>
            <person name="Elde N.C."/>
            <person name="Turkewitz A.P."/>
            <person name="Asai D.J."/>
            <person name="Wilkes D.E."/>
            <person name="Wang Y."/>
            <person name="Cai H."/>
            <person name="Collins K."/>
            <person name="Stewart B.A."/>
            <person name="Lee S.R."/>
            <person name="Wilamowska K."/>
            <person name="Weinberg Z."/>
            <person name="Ruzzo W.L."/>
            <person name="Wloga D."/>
            <person name="Gaertig J."/>
            <person name="Frankel J."/>
            <person name="Tsao C.-C."/>
            <person name="Gorovsky M.A."/>
            <person name="Keeling P.J."/>
            <person name="Waller R.F."/>
            <person name="Patron N.J."/>
            <person name="Cherry J.M."/>
            <person name="Stover N.A."/>
            <person name="Krieger C.J."/>
            <person name="del Toro C."/>
            <person name="Ryder H.F."/>
            <person name="Williamson S.C."/>
            <person name="Barbeau R.A."/>
            <person name="Hamilton E.P."/>
            <person name="Orias E."/>
        </authorList>
    </citation>
    <scope>NUCLEOTIDE SEQUENCE [LARGE SCALE GENOMIC DNA]</scope>
    <source>
        <strain evidence="2">SB210</strain>
    </source>
</reference>
<organism evidence="1 2">
    <name type="scientific">Tetrahymena thermophila (strain SB210)</name>
    <dbReference type="NCBI Taxonomy" id="312017"/>
    <lineage>
        <taxon>Eukaryota</taxon>
        <taxon>Sar</taxon>
        <taxon>Alveolata</taxon>
        <taxon>Ciliophora</taxon>
        <taxon>Intramacronucleata</taxon>
        <taxon>Oligohymenophorea</taxon>
        <taxon>Hymenostomatida</taxon>
        <taxon>Tetrahymenina</taxon>
        <taxon>Tetrahymenidae</taxon>
        <taxon>Tetrahymena</taxon>
    </lineage>
</organism>
<dbReference type="Proteomes" id="UP000009168">
    <property type="component" value="Unassembled WGS sequence"/>
</dbReference>